<reference evidence="9" key="2">
    <citation type="submission" date="2020-12" db="EMBL/GenBank/DDBJ databases">
        <authorList>
            <person name="Kanost M."/>
        </authorList>
    </citation>
    <scope>NUCLEOTIDE SEQUENCE</scope>
</reference>
<dbReference type="AlphaFoldDB" id="A0A921YXB5"/>
<gene>
    <name evidence="9" type="ORF">O3G_MSEX004736</name>
</gene>
<dbReference type="SUPFAM" id="SSF55811">
    <property type="entry name" value="Nudix"/>
    <property type="match status" value="1"/>
</dbReference>
<evidence type="ECO:0000256" key="5">
    <source>
        <dbReference type="ARBA" id="ARBA00022801"/>
    </source>
</evidence>
<keyword evidence="7" id="KW-0464">Manganese</keyword>
<comment type="similarity">
    <text evidence="3">Belongs to the Nudix hydrolase family.</text>
</comment>
<dbReference type="PROSITE" id="PS51462">
    <property type="entry name" value="NUDIX"/>
    <property type="match status" value="1"/>
</dbReference>
<evidence type="ECO:0000259" key="8">
    <source>
        <dbReference type="PROSITE" id="PS51462"/>
    </source>
</evidence>
<evidence type="ECO:0000313" key="9">
    <source>
        <dbReference type="EMBL" id="KAG6447026.1"/>
    </source>
</evidence>
<comment type="cofactor">
    <cofactor evidence="2">
        <name>Mg(2+)</name>
        <dbReference type="ChEBI" id="CHEBI:18420"/>
    </cofactor>
</comment>
<dbReference type="InterPro" id="IPR015797">
    <property type="entry name" value="NUDIX_hydrolase-like_dom_sf"/>
</dbReference>
<organism evidence="9 10">
    <name type="scientific">Manduca sexta</name>
    <name type="common">Tobacco hawkmoth</name>
    <name type="synonym">Tobacco hornworm</name>
    <dbReference type="NCBI Taxonomy" id="7130"/>
    <lineage>
        <taxon>Eukaryota</taxon>
        <taxon>Metazoa</taxon>
        <taxon>Ecdysozoa</taxon>
        <taxon>Arthropoda</taxon>
        <taxon>Hexapoda</taxon>
        <taxon>Insecta</taxon>
        <taxon>Pterygota</taxon>
        <taxon>Neoptera</taxon>
        <taxon>Endopterygota</taxon>
        <taxon>Lepidoptera</taxon>
        <taxon>Glossata</taxon>
        <taxon>Ditrysia</taxon>
        <taxon>Bombycoidea</taxon>
        <taxon>Sphingidae</taxon>
        <taxon>Sphinginae</taxon>
        <taxon>Sphingini</taxon>
        <taxon>Manduca</taxon>
    </lineage>
</organism>
<dbReference type="InterPro" id="IPR039121">
    <property type="entry name" value="NUDT19"/>
</dbReference>
<dbReference type="GO" id="GO:0016818">
    <property type="term" value="F:hydrolase activity, acting on acid anhydrides, in phosphorus-containing anhydrides"/>
    <property type="evidence" value="ECO:0007669"/>
    <property type="project" value="InterPro"/>
</dbReference>
<name>A0A921YXB5_MANSE</name>
<dbReference type="OrthoDB" id="1695362at2759"/>
<dbReference type="Proteomes" id="UP000791440">
    <property type="component" value="Unassembled WGS sequence"/>
</dbReference>
<keyword evidence="4" id="KW-0479">Metal-binding</keyword>
<keyword evidence="10" id="KW-1185">Reference proteome</keyword>
<protein>
    <recommendedName>
        <fullName evidence="8">Nudix hydrolase domain-containing protein</fullName>
    </recommendedName>
</protein>
<evidence type="ECO:0000256" key="3">
    <source>
        <dbReference type="ARBA" id="ARBA00005582"/>
    </source>
</evidence>
<evidence type="ECO:0000256" key="1">
    <source>
        <dbReference type="ARBA" id="ARBA00001936"/>
    </source>
</evidence>
<dbReference type="InterPro" id="IPR000086">
    <property type="entry name" value="NUDIX_hydrolase_dom"/>
</dbReference>
<dbReference type="Gene3D" id="3.90.79.10">
    <property type="entry name" value="Nucleoside Triphosphate Pyrophosphohydrolase"/>
    <property type="match status" value="1"/>
</dbReference>
<comment type="cofactor">
    <cofactor evidence="1">
        <name>Mn(2+)</name>
        <dbReference type="ChEBI" id="CHEBI:29035"/>
    </cofactor>
</comment>
<dbReference type="PANTHER" id="PTHR12318">
    <property type="entry name" value="TESTOSTERONE-REGULATED PROTEIN RP2"/>
    <property type="match status" value="1"/>
</dbReference>
<evidence type="ECO:0000256" key="7">
    <source>
        <dbReference type="ARBA" id="ARBA00023211"/>
    </source>
</evidence>
<evidence type="ECO:0000256" key="2">
    <source>
        <dbReference type="ARBA" id="ARBA00001946"/>
    </source>
</evidence>
<keyword evidence="5" id="KW-0378">Hydrolase</keyword>
<proteinExistence type="inferred from homology"/>
<reference evidence="9" key="1">
    <citation type="journal article" date="2016" name="Insect Biochem. Mol. Biol.">
        <title>Multifaceted biological insights from a draft genome sequence of the tobacco hornworm moth, Manduca sexta.</title>
        <authorList>
            <person name="Kanost M.R."/>
            <person name="Arrese E.L."/>
            <person name="Cao X."/>
            <person name="Chen Y.R."/>
            <person name="Chellapilla S."/>
            <person name="Goldsmith M.R."/>
            <person name="Grosse-Wilde E."/>
            <person name="Heckel D.G."/>
            <person name="Herndon N."/>
            <person name="Jiang H."/>
            <person name="Papanicolaou A."/>
            <person name="Qu J."/>
            <person name="Soulages J.L."/>
            <person name="Vogel H."/>
            <person name="Walters J."/>
            <person name="Waterhouse R.M."/>
            <person name="Ahn S.J."/>
            <person name="Almeida F.C."/>
            <person name="An C."/>
            <person name="Aqrawi P."/>
            <person name="Bretschneider A."/>
            <person name="Bryant W.B."/>
            <person name="Bucks S."/>
            <person name="Chao H."/>
            <person name="Chevignon G."/>
            <person name="Christen J.M."/>
            <person name="Clarke D.F."/>
            <person name="Dittmer N.T."/>
            <person name="Ferguson L.C.F."/>
            <person name="Garavelou S."/>
            <person name="Gordon K.H.J."/>
            <person name="Gunaratna R.T."/>
            <person name="Han Y."/>
            <person name="Hauser F."/>
            <person name="He Y."/>
            <person name="Heidel-Fischer H."/>
            <person name="Hirsh A."/>
            <person name="Hu Y."/>
            <person name="Jiang H."/>
            <person name="Kalra D."/>
            <person name="Klinner C."/>
            <person name="Konig C."/>
            <person name="Kovar C."/>
            <person name="Kroll A.R."/>
            <person name="Kuwar S.S."/>
            <person name="Lee S.L."/>
            <person name="Lehman R."/>
            <person name="Li K."/>
            <person name="Li Z."/>
            <person name="Liang H."/>
            <person name="Lovelace S."/>
            <person name="Lu Z."/>
            <person name="Mansfield J.H."/>
            <person name="McCulloch K.J."/>
            <person name="Mathew T."/>
            <person name="Morton B."/>
            <person name="Muzny D.M."/>
            <person name="Neunemann D."/>
            <person name="Ongeri F."/>
            <person name="Pauchet Y."/>
            <person name="Pu L.L."/>
            <person name="Pyrousis I."/>
            <person name="Rao X.J."/>
            <person name="Redding A."/>
            <person name="Roesel C."/>
            <person name="Sanchez-Gracia A."/>
            <person name="Schaack S."/>
            <person name="Shukla A."/>
            <person name="Tetreau G."/>
            <person name="Wang Y."/>
            <person name="Xiong G.H."/>
            <person name="Traut W."/>
            <person name="Walsh T.K."/>
            <person name="Worley K.C."/>
            <person name="Wu D."/>
            <person name="Wu W."/>
            <person name="Wu Y.Q."/>
            <person name="Zhang X."/>
            <person name="Zou Z."/>
            <person name="Zucker H."/>
            <person name="Briscoe A.D."/>
            <person name="Burmester T."/>
            <person name="Clem R.J."/>
            <person name="Feyereisen R."/>
            <person name="Grimmelikhuijzen C.J.P."/>
            <person name="Hamodrakas S.J."/>
            <person name="Hansson B.S."/>
            <person name="Huguet E."/>
            <person name="Jermiin L.S."/>
            <person name="Lan Q."/>
            <person name="Lehman H.K."/>
            <person name="Lorenzen M."/>
            <person name="Merzendorfer H."/>
            <person name="Michalopoulos I."/>
            <person name="Morton D.B."/>
            <person name="Muthukrishnan S."/>
            <person name="Oakeshott J.G."/>
            <person name="Palmer W."/>
            <person name="Park Y."/>
            <person name="Passarelli A.L."/>
            <person name="Rozas J."/>
            <person name="Schwartz L.M."/>
            <person name="Smith W."/>
            <person name="Southgate A."/>
            <person name="Vilcinskas A."/>
            <person name="Vogt R."/>
            <person name="Wang P."/>
            <person name="Werren J."/>
            <person name="Yu X.Q."/>
            <person name="Zhou J.J."/>
            <person name="Brown S.J."/>
            <person name="Scherer S.E."/>
            <person name="Richards S."/>
            <person name="Blissard G.W."/>
        </authorList>
    </citation>
    <scope>NUCLEOTIDE SEQUENCE</scope>
</reference>
<comment type="caution">
    <text evidence="9">The sequence shown here is derived from an EMBL/GenBank/DDBJ whole genome shotgun (WGS) entry which is preliminary data.</text>
</comment>
<dbReference type="EMBL" id="JH668340">
    <property type="protein sequence ID" value="KAG6447026.1"/>
    <property type="molecule type" value="Genomic_DNA"/>
</dbReference>
<dbReference type="GO" id="GO:0046872">
    <property type="term" value="F:metal ion binding"/>
    <property type="evidence" value="ECO:0007669"/>
    <property type="project" value="UniProtKB-KW"/>
</dbReference>
<evidence type="ECO:0000313" key="10">
    <source>
        <dbReference type="Proteomes" id="UP000791440"/>
    </source>
</evidence>
<evidence type="ECO:0000256" key="4">
    <source>
        <dbReference type="ARBA" id="ARBA00022723"/>
    </source>
</evidence>
<accession>A0A921YXB5</accession>
<dbReference type="CDD" id="cd18870">
    <property type="entry name" value="NUDIX_AcylCoAdiphos_Nudt19"/>
    <property type="match status" value="1"/>
</dbReference>
<feature type="domain" description="Nudix hydrolase" evidence="8">
    <location>
        <begin position="7"/>
        <end position="249"/>
    </location>
</feature>
<dbReference type="GO" id="GO:0005739">
    <property type="term" value="C:mitochondrion"/>
    <property type="evidence" value="ECO:0007669"/>
    <property type="project" value="TreeGrafter"/>
</dbReference>
<keyword evidence="6" id="KW-0460">Magnesium</keyword>
<evidence type="ECO:0000256" key="6">
    <source>
        <dbReference type="ARBA" id="ARBA00022842"/>
    </source>
</evidence>
<sequence length="361" mass="40831">MKNIGKSWRDSATLIVLTKRSGAAASAAAGKRSGDVGGVNYDILLQTRTGGASFPNSVVFPGGVAERADGDERWSRLLTSFGFTHQDFESLHRRGSTVPAIFQSNPIQRHISLRVTAIRETFEELGLLLCSRQQKNQRDGIWANIISDIDVKLWQNKLAKDPDELWNLCKEYNCYPDIWSLHYWSNWLTPKIFPKRFDTAFFVTAIESKPDFIKASSEVFSVEWSSPTEILNKTNVVVYPPQIYELTRLSHVTDLEELIKLAKEKSIHGDPCIYPVVVPAKDGMVHLLPGDDLYPETVDFNDNNKLPYTDKTILELRENCGTIHRLEKPKASNQPPVIVIKNYKTKHPIDMGDTTMILNEV</sequence>
<dbReference type="PANTHER" id="PTHR12318:SF0">
    <property type="entry name" value="ACYL-COENZYME A DIPHOSPHATASE NUDT19"/>
    <property type="match status" value="1"/>
</dbReference>